<keyword evidence="1" id="KW-1133">Transmembrane helix</keyword>
<evidence type="ECO:0000313" key="2">
    <source>
        <dbReference type="EMBL" id="HGM59030.1"/>
    </source>
</evidence>
<accession>A0A7C4HCA5</accession>
<keyword evidence="1" id="KW-0812">Transmembrane</keyword>
<gene>
    <name evidence="2" type="ORF">ENU14_05550</name>
</gene>
<dbReference type="EMBL" id="DTBJ01000048">
    <property type="protein sequence ID" value="HGM59030.1"/>
    <property type="molecule type" value="Genomic_DNA"/>
</dbReference>
<feature type="transmembrane region" description="Helical" evidence="1">
    <location>
        <begin position="6"/>
        <end position="24"/>
    </location>
</feature>
<keyword evidence="1" id="KW-0472">Membrane</keyword>
<name>A0A7C4HCA5_STAMA</name>
<dbReference type="AlphaFoldDB" id="A0A7C4HCA5"/>
<comment type="caution">
    <text evidence="2">The sequence shown here is derived from an EMBL/GenBank/DDBJ whole genome shotgun (WGS) entry which is preliminary data.</text>
</comment>
<feature type="transmembrane region" description="Helical" evidence="1">
    <location>
        <begin position="66"/>
        <end position="88"/>
    </location>
</feature>
<sequence>MVLNEIILLYTIILISYLIVVVFIRRIEETMPVYSDDYIVLSNILNRWIKYYLLIRELIKINDRDFVKTIVWVSVLISACYIMVIYRYGL</sequence>
<protein>
    <submittedName>
        <fullName evidence="2">Uncharacterized protein</fullName>
    </submittedName>
</protein>
<organism evidence="2">
    <name type="scientific">Staphylothermus marinus</name>
    <dbReference type="NCBI Taxonomy" id="2280"/>
    <lineage>
        <taxon>Archaea</taxon>
        <taxon>Thermoproteota</taxon>
        <taxon>Thermoprotei</taxon>
        <taxon>Desulfurococcales</taxon>
        <taxon>Desulfurococcaceae</taxon>
        <taxon>Staphylothermus</taxon>
    </lineage>
</organism>
<reference evidence="2" key="1">
    <citation type="journal article" date="2020" name="mSystems">
        <title>Genome- and Community-Level Interaction Insights into Carbon Utilization and Element Cycling Functions of Hydrothermarchaeota in Hydrothermal Sediment.</title>
        <authorList>
            <person name="Zhou Z."/>
            <person name="Liu Y."/>
            <person name="Xu W."/>
            <person name="Pan J."/>
            <person name="Luo Z.H."/>
            <person name="Li M."/>
        </authorList>
    </citation>
    <scope>NUCLEOTIDE SEQUENCE [LARGE SCALE GENOMIC DNA]</scope>
    <source>
        <strain evidence="2">SpSt-642</strain>
    </source>
</reference>
<proteinExistence type="predicted"/>
<evidence type="ECO:0000256" key="1">
    <source>
        <dbReference type="SAM" id="Phobius"/>
    </source>
</evidence>